<proteinExistence type="predicted"/>
<dbReference type="EMBL" id="CAXAQS010000883">
    <property type="protein sequence ID" value="CAK9253528.1"/>
    <property type="molecule type" value="Genomic_DNA"/>
</dbReference>
<evidence type="ECO:0000313" key="3">
    <source>
        <dbReference type="Proteomes" id="UP001497444"/>
    </source>
</evidence>
<accession>A0ABP0VI25</accession>
<evidence type="ECO:0000313" key="2">
    <source>
        <dbReference type="EMBL" id="CAK9253528.1"/>
    </source>
</evidence>
<feature type="compositionally biased region" description="Acidic residues" evidence="1">
    <location>
        <begin position="118"/>
        <end position="127"/>
    </location>
</feature>
<dbReference type="Proteomes" id="UP001497444">
    <property type="component" value="Unassembled WGS sequence"/>
</dbReference>
<gene>
    <name evidence="2" type="ORF">CSSPJE1EN1_LOCUS28906</name>
</gene>
<organism evidence="2 3">
    <name type="scientific">Sphagnum jensenii</name>
    <dbReference type="NCBI Taxonomy" id="128206"/>
    <lineage>
        <taxon>Eukaryota</taxon>
        <taxon>Viridiplantae</taxon>
        <taxon>Streptophyta</taxon>
        <taxon>Embryophyta</taxon>
        <taxon>Bryophyta</taxon>
        <taxon>Sphagnophytina</taxon>
        <taxon>Sphagnopsida</taxon>
        <taxon>Sphagnales</taxon>
        <taxon>Sphagnaceae</taxon>
        <taxon>Sphagnum</taxon>
    </lineage>
</organism>
<sequence>MFARSETVDGLAKQRGANYSTYAHTDVIGGPYKDENRAWKEKYLLTSEANRPATYEILTEDLCSYHVQRISLGIITERRIKKDPPETEFVQAYAAGHSHSRARYQYPSDWHNANKDDDSTESEDDSVPDLVYVDTDDHVPNNSN</sequence>
<feature type="compositionally biased region" description="Basic and acidic residues" evidence="1">
    <location>
        <begin position="135"/>
        <end position="144"/>
    </location>
</feature>
<name>A0ABP0VI25_9BRYO</name>
<protein>
    <submittedName>
        <fullName evidence="2">Uncharacterized protein</fullName>
    </submittedName>
</protein>
<evidence type="ECO:0000256" key="1">
    <source>
        <dbReference type="SAM" id="MobiDB-lite"/>
    </source>
</evidence>
<keyword evidence="3" id="KW-1185">Reference proteome</keyword>
<comment type="caution">
    <text evidence="2">The sequence shown here is derived from an EMBL/GenBank/DDBJ whole genome shotgun (WGS) entry which is preliminary data.</text>
</comment>
<reference evidence="2" key="1">
    <citation type="submission" date="2024-02" db="EMBL/GenBank/DDBJ databases">
        <authorList>
            <consortium name="ELIXIR-Norway"/>
            <consortium name="Elixir Norway"/>
        </authorList>
    </citation>
    <scope>NUCLEOTIDE SEQUENCE</scope>
</reference>
<feature type="region of interest" description="Disordered" evidence="1">
    <location>
        <begin position="97"/>
        <end position="144"/>
    </location>
</feature>